<reference evidence="3" key="1">
    <citation type="journal article" date="2019" name="Int. J. Syst. Evol. Microbiol.">
        <title>The Global Catalogue of Microorganisms (GCM) 10K type strain sequencing project: providing services to taxonomists for standard genome sequencing and annotation.</title>
        <authorList>
            <consortium name="The Broad Institute Genomics Platform"/>
            <consortium name="The Broad Institute Genome Sequencing Center for Infectious Disease"/>
            <person name="Wu L."/>
            <person name="Ma J."/>
        </authorList>
    </citation>
    <scope>NUCLEOTIDE SEQUENCE [LARGE SCALE GENOMIC DNA]</scope>
    <source>
        <strain evidence="3">JCM 19173</strain>
    </source>
</reference>
<name>A0ABQ2FQ92_9DEIO</name>
<dbReference type="EMBL" id="BMPE01000021">
    <property type="protein sequence ID" value="GGL16006.1"/>
    <property type="molecule type" value="Genomic_DNA"/>
</dbReference>
<feature type="compositionally biased region" description="Low complexity" evidence="1">
    <location>
        <begin position="46"/>
        <end position="59"/>
    </location>
</feature>
<organism evidence="2 3">
    <name type="scientific">Deinococcus radiotolerans</name>
    <dbReference type="NCBI Taxonomy" id="1309407"/>
    <lineage>
        <taxon>Bacteria</taxon>
        <taxon>Thermotogati</taxon>
        <taxon>Deinococcota</taxon>
        <taxon>Deinococci</taxon>
        <taxon>Deinococcales</taxon>
        <taxon>Deinococcaceae</taxon>
        <taxon>Deinococcus</taxon>
    </lineage>
</organism>
<protein>
    <submittedName>
        <fullName evidence="2">Uncharacterized protein</fullName>
    </submittedName>
</protein>
<evidence type="ECO:0000256" key="1">
    <source>
        <dbReference type="SAM" id="MobiDB-lite"/>
    </source>
</evidence>
<sequence>MRLNLPPRCQTCGRRLTMNTVTGYYECAYDGYSTDPNTQSAPAEVPATTQDAPAPTDTE</sequence>
<feature type="region of interest" description="Disordered" evidence="1">
    <location>
        <begin position="33"/>
        <end position="59"/>
    </location>
</feature>
<evidence type="ECO:0000313" key="3">
    <source>
        <dbReference type="Proteomes" id="UP000604341"/>
    </source>
</evidence>
<dbReference type="Proteomes" id="UP000604341">
    <property type="component" value="Unassembled WGS sequence"/>
</dbReference>
<comment type="caution">
    <text evidence="2">The sequence shown here is derived from an EMBL/GenBank/DDBJ whole genome shotgun (WGS) entry which is preliminary data.</text>
</comment>
<proteinExistence type="predicted"/>
<accession>A0ABQ2FQ92</accession>
<evidence type="ECO:0000313" key="2">
    <source>
        <dbReference type="EMBL" id="GGL16006.1"/>
    </source>
</evidence>
<gene>
    <name evidence="2" type="ORF">GCM10010844_38630</name>
</gene>
<keyword evidence="3" id="KW-1185">Reference proteome</keyword>